<reference evidence="2 3" key="1">
    <citation type="submission" date="2019-04" db="EMBL/GenBank/DDBJ databases">
        <title>Geobacter ruber sp. nov., ferric-reducing bacteria isolated from paddy soil.</title>
        <authorList>
            <person name="Xu Z."/>
            <person name="Masuda Y."/>
            <person name="Itoh H."/>
            <person name="Senoo K."/>
        </authorList>
    </citation>
    <scope>NUCLEOTIDE SEQUENCE [LARGE SCALE GENOMIC DNA]</scope>
    <source>
        <strain evidence="2 3">Red88</strain>
    </source>
</reference>
<dbReference type="OrthoDB" id="5398351at2"/>
<feature type="chain" id="PRO_5022871183" description="PepSY domain-containing protein" evidence="1">
    <location>
        <begin position="24"/>
        <end position="115"/>
    </location>
</feature>
<proteinExistence type="predicted"/>
<organism evidence="2 3">
    <name type="scientific">Oryzomonas rubra</name>
    <dbReference type="NCBI Taxonomy" id="2509454"/>
    <lineage>
        <taxon>Bacteria</taxon>
        <taxon>Pseudomonadati</taxon>
        <taxon>Thermodesulfobacteriota</taxon>
        <taxon>Desulfuromonadia</taxon>
        <taxon>Geobacterales</taxon>
        <taxon>Geobacteraceae</taxon>
        <taxon>Oryzomonas</taxon>
    </lineage>
</organism>
<name>A0A5A9XBP4_9BACT</name>
<accession>A0A5A9XBP4</accession>
<evidence type="ECO:0000256" key="1">
    <source>
        <dbReference type="SAM" id="SignalP"/>
    </source>
</evidence>
<comment type="caution">
    <text evidence="2">The sequence shown here is derived from an EMBL/GenBank/DDBJ whole genome shotgun (WGS) entry which is preliminary data.</text>
</comment>
<dbReference type="EMBL" id="SRSD01000008">
    <property type="protein sequence ID" value="KAA0889679.1"/>
    <property type="molecule type" value="Genomic_DNA"/>
</dbReference>
<gene>
    <name evidence="2" type="ORF">ET418_12940</name>
</gene>
<evidence type="ECO:0008006" key="4">
    <source>
        <dbReference type="Google" id="ProtNLM"/>
    </source>
</evidence>
<protein>
    <recommendedName>
        <fullName evidence="4">PepSY domain-containing protein</fullName>
    </recommendedName>
</protein>
<keyword evidence="1" id="KW-0732">Signal</keyword>
<sequence length="115" mass="12982">MTGKSLFMAGVSLLLAAILNTEASACRSCMNQGWNSTYNGYCNNQNWGWYGARKSVTSIEEARRTLEEYYAGSEVMVGRITEKTGYFQADILSRGNKLMDRVIIHKRSGRIRSIR</sequence>
<dbReference type="Proteomes" id="UP000324298">
    <property type="component" value="Unassembled WGS sequence"/>
</dbReference>
<evidence type="ECO:0000313" key="3">
    <source>
        <dbReference type="Proteomes" id="UP000324298"/>
    </source>
</evidence>
<feature type="signal peptide" evidence="1">
    <location>
        <begin position="1"/>
        <end position="23"/>
    </location>
</feature>
<keyword evidence="3" id="KW-1185">Reference proteome</keyword>
<dbReference type="AlphaFoldDB" id="A0A5A9XBP4"/>
<evidence type="ECO:0000313" key="2">
    <source>
        <dbReference type="EMBL" id="KAA0889679.1"/>
    </source>
</evidence>